<dbReference type="Proteomes" id="UP000679690">
    <property type="component" value="Unassembled WGS sequence"/>
</dbReference>
<dbReference type="CDD" id="cd01949">
    <property type="entry name" value="GGDEF"/>
    <property type="match status" value="1"/>
</dbReference>
<gene>
    <name evidence="5" type="ORF">J5X75_14965</name>
</gene>
<dbReference type="SMART" id="SM00267">
    <property type="entry name" value="GGDEF"/>
    <property type="match status" value="1"/>
</dbReference>
<dbReference type="Gene3D" id="3.40.50.2300">
    <property type="match status" value="2"/>
</dbReference>
<dbReference type="InterPro" id="IPR029787">
    <property type="entry name" value="Nucleotide_cyclase"/>
</dbReference>
<dbReference type="CDD" id="cd06267">
    <property type="entry name" value="PBP1_LacI_sugar_binding-like"/>
    <property type="match status" value="1"/>
</dbReference>
<protein>
    <submittedName>
        <fullName evidence="5">GGDEF domain-containing protein</fullName>
    </submittedName>
</protein>
<feature type="domain" description="GGDEF" evidence="4">
    <location>
        <begin position="463"/>
        <end position="590"/>
    </location>
</feature>
<accession>A0ABS3UKU9</accession>
<dbReference type="EMBL" id="JAGFNS010000008">
    <property type="protein sequence ID" value="MBO3738826.1"/>
    <property type="molecule type" value="Genomic_DNA"/>
</dbReference>
<dbReference type="InterPro" id="IPR052163">
    <property type="entry name" value="DGC-Regulatory_Protein"/>
</dbReference>
<organism evidence="5 6">
    <name type="scientific">Actinoplanes flavus</name>
    <dbReference type="NCBI Taxonomy" id="2820290"/>
    <lineage>
        <taxon>Bacteria</taxon>
        <taxon>Bacillati</taxon>
        <taxon>Actinomycetota</taxon>
        <taxon>Actinomycetes</taxon>
        <taxon>Micromonosporales</taxon>
        <taxon>Micromonosporaceae</taxon>
        <taxon>Actinoplanes</taxon>
    </lineage>
</organism>
<keyword evidence="6" id="KW-1185">Reference proteome</keyword>
<dbReference type="InterPro" id="IPR000160">
    <property type="entry name" value="GGDEF_dom"/>
</dbReference>
<dbReference type="InterPro" id="IPR028082">
    <property type="entry name" value="Peripla_BP_I"/>
</dbReference>
<dbReference type="SUPFAM" id="SSF53822">
    <property type="entry name" value="Periplasmic binding protein-like I"/>
    <property type="match status" value="1"/>
</dbReference>
<dbReference type="NCBIfam" id="TIGR00254">
    <property type="entry name" value="GGDEF"/>
    <property type="match status" value="1"/>
</dbReference>
<dbReference type="Gene3D" id="3.30.70.270">
    <property type="match status" value="1"/>
</dbReference>
<dbReference type="Pfam" id="PF00990">
    <property type="entry name" value="GGDEF"/>
    <property type="match status" value="1"/>
</dbReference>
<evidence type="ECO:0000313" key="5">
    <source>
        <dbReference type="EMBL" id="MBO3738826.1"/>
    </source>
</evidence>
<dbReference type="Pfam" id="PF13377">
    <property type="entry name" value="Peripla_BP_3"/>
    <property type="match status" value="1"/>
</dbReference>
<keyword evidence="2" id="KW-0238">DNA-binding</keyword>
<dbReference type="InterPro" id="IPR046335">
    <property type="entry name" value="LacI/GalR-like_sensor"/>
</dbReference>
<proteinExistence type="predicted"/>
<evidence type="ECO:0000313" key="6">
    <source>
        <dbReference type="Proteomes" id="UP000679690"/>
    </source>
</evidence>
<name>A0ABS3UKU9_9ACTN</name>
<dbReference type="SUPFAM" id="SSF55073">
    <property type="entry name" value="Nucleotide cyclase"/>
    <property type="match status" value="1"/>
</dbReference>
<evidence type="ECO:0000256" key="1">
    <source>
        <dbReference type="ARBA" id="ARBA00023015"/>
    </source>
</evidence>
<evidence type="ECO:0000256" key="2">
    <source>
        <dbReference type="ARBA" id="ARBA00023125"/>
    </source>
</evidence>
<dbReference type="RefSeq" id="WP_208467967.1">
    <property type="nucleotide sequence ID" value="NZ_JAGFNS010000008.1"/>
</dbReference>
<keyword evidence="1" id="KW-0805">Transcription regulation</keyword>
<dbReference type="PANTHER" id="PTHR46663">
    <property type="entry name" value="DIGUANYLATE CYCLASE DGCT-RELATED"/>
    <property type="match status" value="1"/>
</dbReference>
<dbReference type="PANTHER" id="PTHR46663:SF2">
    <property type="entry name" value="GGDEF DOMAIN-CONTAINING PROTEIN"/>
    <property type="match status" value="1"/>
</dbReference>
<dbReference type="PROSITE" id="PS50887">
    <property type="entry name" value="GGDEF"/>
    <property type="match status" value="1"/>
</dbReference>
<keyword evidence="3" id="KW-0804">Transcription</keyword>
<evidence type="ECO:0000256" key="3">
    <source>
        <dbReference type="ARBA" id="ARBA00023163"/>
    </source>
</evidence>
<reference evidence="5 6" key="1">
    <citation type="submission" date="2021-03" db="EMBL/GenBank/DDBJ databases">
        <title>Actinoplanes flavus sp. nov., a novel actinomycete isolated from Coconut Palm rhizosphere soil.</title>
        <authorList>
            <person name="Luo X."/>
        </authorList>
    </citation>
    <scope>NUCLEOTIDE SEQUENCE [LARGE SCALE GENOMIC DNA]</scope>
    <source>
        <strain evidence="5 6">NEAU-H7</strain>
    </source>
</reference>
<dbReference type="InterPro" id="IPR043128">
    <property type="entry name" value="Rev_trsase/Diguanyl_cyclase"/>
</dbReference>
<comment type="caution">
    <text evidence="5">The sequence shown here is derived from an EMBL/GenBank/DDBJ whole genome shotgun (WGS) entry which is preliminary data.</text>
</comment>
<sequence>MSGRVFGILSPFVGGDYYGAIIEGANAAAVAAGDRVMAMQTLNPGSHSADRSGLPDFDRPLAWRHLSGLAVLPGAVATGYATDARQAGLPVVFVAQEAPASSVVLADNRSGVRDAVAHLIEHGHERIAFAGYLAHFDLRERHAGYAEALTANGLEPLVMDTGDNHESGGEAVADLLIRAGMPVSAIVLGTDRNAIGLIGRMRAAGYAVPGDIAVVGFDDIADAAYLRPALSSVRQPLDELGRALYELMDHPVPRREVPTVFVNRESCGCTNDGLPVSEAHTRALFGQVSYLQETLNIQYELGVALLGTQERDPRDLAWLELTPATAGCLGLWQPDLADTLHVRGGFRFPAGGLLPVDEFPPADLFERAYGADGEIVFVVPIRTPAQDWGLLAAVGRIQSTTPPGREMMNHSGSLLAKALDYGVMQEKLRQAALRDHLTGLPNRVLLEDRMAQAERRAAREAGYRFAILLLDLDGFKAVNDTHGHAAGDQLLIQVARRLTKRLRRTDTVARLGGDEFVVLIDGVSGSGGTHEVIAAIKATVTEPFTIDGHVVEVGLSIGAAISGDGTSDPDYLLREADAAMYRAKSVARQR</sequence>
<evidence type="ECO:0000259" key="4">
    <source>
        <dbReference type="PROSITE" id="PS50887"/>
    </source>
</evidence>